<proteinExistence type="predicted"/>
<name>A0ABR4C2U9_9HELO</name>
<protein>
    <submittedName>
        <fullName evidence="2">Uncharacterized protein</fullName>
    </submittedName>
</protein>
<evidence type="ECO:0000313" key="3">
    <source>
        <dbReference type="Proteomes" id="UP001595075"/>
    </source>
</evidence>
<comment type="caution">
    <text evidence="2">The sequence shown here is derived from an EMBL/GenBank/DDBJ whole genome shotgun (WGS) entry which is preliminary data.</text>
</comment>
<dbReference type="EMBL" id="JAZHXI010000015">
    <property type="protein sequence ID" value="KAL2063664.1"/>
    <property type="molecule type" value="Genomic_DNA"/>
</dbReference>
<evidence type="ECO:0000256" key="1">
    <source>
        <dbReference type="SAM" id="MobiDB-lite"/>
    </source>
</evidence>
<organism evidence="2 3">
    <name type="scientific">Oculimacula yallundae</name>
    <dbReference type="NCBI Taxonomy" id="86028"/>
    <lineage>
        <taxon>Eukaryota</taxon>
        <taxon>Fungi</taxon>
        <taxon>Dikarya</taxon>
        <taxon>Ascomycota</taxon>
        <taxon>Pezizomycotina</taxon>
        <taxon>Leotiomycetes</taxon>
        <taxon>Helotiales</taxon>
        <taxon>Ploettnerulaceae</taxon>
        <taxon>Oculimacula</taxon>
    </lineage>
</organism>
<evidence type="ECO:0000313" key="2">
    <source>
        <dbReference type="EMBL" id="KAL2063664.1"/>
    </source>
</evidence>
<feature type="region of interest" description="Disordered" evidence="1">
    <location>
        <begin position="136"/>
        <end position="156"/>
    </location>
</feature>
<reference evidence="2 3" key="1">
    <citation type="journal article" date="2024" name="Commun. Biol.">
        <title>Comparative genomic analysis of thermophilic fungi reveals convergent evolutionary adaptations and gene losses.</title>
        <authorList>
            <person name="Steindorff A.S."/>
            <person name="Aguilar-Pontes M.V."/>
            <person name="Robinson A.J."/>
            <person name="Andreopoulos B."/>
            <person name="LaButti K."/>
            <person name="Kuo A."/>
            <person name="Mondo S."/>
            <person name="Riley R."/>
            <person name="Otillar R."/>
            <person name="Haridas S."/>
            <person name="Lipzen A."/>
            <person name="Grimwood J."/>
            <person name="Schmutz J."/>
            <person name="Clum A."/>
            <person name="Reid I.D."/>
            <person name="Moisan M.C."/>
            <person name="Butler G."/>
            <person name="Nguyen T.T.M."/>
            <person name="Dewar K."/>
            <person name="Conant G."/>
            <person name="Drula E."/>
            <person name="Henrissat B."/>
            <person name="Hansel C."/>
            <person name="Singer S."/>
            <person name="Hutchinson M.I."/>
            <person name="de Vries R.P."/>
            <person name="Natvig D.O."/>
            <person name="Powell A.J."/>
            <person name="Tsang A."/>
            <person name="Grigoriev I.V."/>
        </authorList>
    </citation>
    <scope>NUCLEOTIDE SEQUENCE [LARGE SCALE GENOMIC DNA]</scope>
    <source>
        <strain evidence="2 3">CBS 494.80</strain>
    </source>
</reference>
<dbReference type="Proteomes" id="UP001595075">
    <property type="component" value="Unassembled WGS sequence"/>
</dbReference>
<sequence>MKQTGIYSRVKDADEDGCAAYAPDITPKARGYEQGSVPAQSIQHPVPLNRDVMIGCGYNFPPASWSRRYGSHQAQTALNQTVGILGGPLTKSRYEFEHQVQGAVCGPDGYTHAITACQSPYASGGLASWGRRQTETEEITKLGMPKRTQPIGEEYE</sequence>
<gene>
    <name evidence="2" type="ORF">VTL71DRAFT_5469</name>
</gene>
<keyword evidence="3" id="KW-1185">Reference proteome</keyword>
<accession>A0ABR4C2U9</accession>